<organism evidence="5 6">
    <name type="scientific">Lophiotrema nucula</name>
    <dbReference type="NCBI Taxonomy" id="690887"/>
    <lineage>
        <taxon>Eukaryota</taxon>
        <taxon>Fungi</taxon>
        <taxon>Dikarya</taxon>
        <taxon>Ascomycota</taxon>
        <taxon>Pezizomycotina</taxon>
        <taxon>Dothideomycetes</taxon>
        <taxon>Pleosporomycetidae</taxon>
        <taxon>Pleosporales</taxon>
        <taxon>Lophiotremataceae</taxon>
        <taxon>Lophiotrema</taxon>
    </lineage>
</organism>
<dbReference type="AlphaFoldDB" id="A0A6A5YVA1"/>
<dbReference type="SUPFAM" id="SSF53335">
    <property type="entry name" value="S-adenosyl-L-methionine-dependent methyltransferases"/>
    <property type="match status" value="1"/>
</dbReference>
<dbReference type="InterPro" id="IPR051654">
    <property type="entry name" value="Meroterpenoid_MTases"/>
</dbReference>
<name>A0A6A5YVA1_9PLEO</name>
<sequence length="271" mass="30795">MAQQGKDVAWFDEQPPEGAISPAAVTLLETYSGIPSEKVLDHVVLVRNKAWEIFPYPCIGQFRFLDLSLNQFSEYPEVLRRLQVGEKLLDMACCFGQEIRQLVADGAPAESIYGADLREDFINLGYELFLDRDTLKTKFLTADIFDTSSALTELKGNLDIIYAGSFFHLFGYDEQVKVSKLVASLLRPRKGSTILGRQVGAVSAEEKIHTTNAGNKMYRHNIESLKEQWKQIGNDLGVSFIVEAKLEPLAMEHFRFHTADTRRIWFVIRRE</sequence>
<dbReference type="InterPro" id="IPR029063">
    <property type="entry name" value="SAM-dependent_MTases_sf"/>
</dbReference>
<dbReference type="PANTHER" id="PTHR35897">
    <property type="entry name" value="METHYLTRANSFERASE AUSD"/>
    <property type="match status" value="1"/>
</dbReference>
<accession>A0A6A5YVA1</accession>
<reference evidence="5" key="1">
    <citation type="journal article" date="2020" name="Stud. Mycol.">
        <title>101 Dothideomycetes genomes: a test case for predicting lifestyles and emergence of pathogens.</title>
        <authorList>
            <person name="Haridas S."/>
            <person name="Albert R."/>
            <person name="Binder M."/>
            <person name="Bloem J."/>
            <person name="Labutti K."/>
            <person name="Salamov A."/>
            <person name="Andreopoulos B."/>
            <person name="Baker S."/>
            <person name="Barry K."/>
            <person name="Bills G."/>
            <person name="Bluhm B."/>
            <person name="Cannon C."/>
            <person name="Castanera R."/>
            <person name="Culley D."/>
            <person name="Daum C."/>
            <person name="Ezra D."/>
            <person name="Gonzalez J."/>
            <person name="Henrissat B."/>
            <person name="Kuo A."/>
            <person name="Liang C."/>
            <person name="Lipzen A."/>
            <person name="Lutzoni F."/>
            <person name="Magnuson J."/>
            <person name="Mondo S."/>
            <person name="Nolan M."/>
            <person name="Ohm R."/>
            <person name="Pangilinan J."/>
            <person name="Park H.-J."/>
            <person name="Ramirez L."/>
            <person name="Alfaro M."/>
            <person name="Sun H."/>
            <person name="Tritt A."/>
            <person name="Yoshinaga Y."/>
            <person name="Zwiers L.-H."/>
            <person name="Turgeon B."/>
            <person name="Goodwin S."/>
            <person name="Spatafora J."/>
            <person name="Crous P."/>
            <person name="Grigoriev I."/>
        </authorList>
    </citation>
    <scope>NUCLEOTIDE SEQUENCE</scope>
    <source>
        <strain evidence="5">CBS 627.86</strain>
    </source>
</reference>
<dbReference type="EMBL" id="ML977338">
    <property type="protein sequence ID" value="KAF2110467.1"/>
    <property type="molecule type" value="Genomic_DNA"/>
</dbReference>
<keyword evidence="3" id="KW-0949">S-adenosyl-L-methionine</keyword>
<proteinExistence type="inferred from homology"/>
<comment type="pathway">
    <text evidence="1">Secondary metabolite biosynthesis.</text>
</comment>
<dbReference type="PANTHER" id="PTHR35897:SF1">
    <property type="entry name" value="METHYLTRANSFERASE AUSD"/>
    <property type="match status" value="1"/>
</dbReference>
<keyword evidence="2" id="KW-0808">Transferase</keyword>
<dbReference type="OrthoDB" id="2094832at2759"/>
<dbReference type="Gene3D" id="3.40.50.150">
    <property type="entry name" value="Vaccinia Virus protein VP39"/>
    <property type="match status" value="1"/>
</dbReference>
<evidence type="ECO:0000313" key="5">
    <source>
        <dbReference type="EMBL" id="KAF2110467.1"/>
    </source>
</evidence>
<dbReference type="Proteomes" id="UP000799770">
    <property type="component" value="Unassembled WGS sequence"/>
</dbReference>
<evidence type="ECO:0000256" key="2">
    <source>
        <dbReference type="ARBA" id="ARBA00022679"/>
    </source>
</evidence>
<dbReference type="GO" id="GO:0016740">
    <property type="term" value="F:transferase activity"/>
    <property type="evidence" value="ECO:0007669"/>
    <property type="project" value="UniProtKB-KW"/>
</dbReference>
<keyword evidence="6" id="KW-1185">Reference proteome</keyword>
<evidence type="ECO:0000256" key="1">
    <source>
        <dbReference type="ARBA" id="ARBA00005179"/>
    </source>
</evidence>
<evidence type="ECO:0000256" key="3">
    <source>
        <dbReference type="ARBA" id="ARBA00022691"/>
    </source>
</evidence>
<evidence type="ECO:0000256" key="4">
    <source>
        <dbReference type="ARBA" id="ARBA00038314"/>
    </source>
</evidence>
<evidence type="ECO:0000313" key="6">
    <source>
        <dbReference type="Proteomes" id="UP000799770"/>
    </source>
</evidence>
<protein>
    <submittedName>
        <fullName evidence="5">Uncharacterized protein</fullName>
    </submittedName>
</protein>
<comment type="similarity">
    <text evidence="4">Belongs to the class I-like SAM-binding methyltransferase superfamily.</text>
</comment>
<gene>
    <name evidence="5" type="ORF">BDV96DRAFT_584037</name>
</gene>